<organism evidence="1 2">
    <name type="scientific">Lithocarpus litseifolius</name>
    <dbReference type="NCBI Taxonomy" id="425828"/>
    <lineage>
        <taxon>Eukaryota</taxon>
        <taxon>Viridiplantae</taxon>
        <taxon>Streptophyta</taxon>
        <taxon>Embryophyta</taxon>
        <taxon>Tracheophyta</taxon>
        <taxon>Spermatophyta</taxon>
        <taxon>Magnoliopsida</taxon>
        <taxon>eudicotyledons</taxon>
        <taxon>Gunneridae</taxon>
        <taxon>Pentapetalae</taxon>
        <taxon>rosids</taxon>
        <taxon>fabids</taxon>
        <taxon>Fagales</taxon>
        <taxon>Fagaceae</taxon>
        <taxon>Lithocarpus</taxon>
    </lineage>
</organism>
<gene>
    <name evidence="1" type="ORF">SO802_032618</name>
</gene>
<proteinExistence type="predicted"/>
<protein>
    <submittedName>
        <fullName evidence="1">Uncharacterized protein</fullName>
    </submittedName>
</protein>
<sequence length="64" mass="7667">MLSTTIEYQDAFFRLSQRESSYKCIPKEEEWEMASSIFERLTLFYKVIELFSDTSYPTANLFFS</sequence>
<comment type="caution">
    <text evidence="1">The sequence shown here is derived from an EMBL/GenBank/DDBJ whole genome shotgun (WGS) entry which is preliminary data.</text>
</comment>
<accession>A0AAW2BC45</accession>
<evidence type="ECO:0000313" key="1">
    <source>
        <dbReference type="EMBL" id="KAK9983093.1"/>
    </source>
</evidence>
<evidence type="ECO:0000313" key="2">
    <source>
        <dbReference type="Proteomes" id="UP001459277"/>
    </source>
</evidence>
<name>A0AAW2BC45_9ROSI</name>
<dbReference type="EMBL" id="JAZDWU010000012">
    <property type="protein sequence ID" value="KAK9983093.1"/>
    <property type="molecule type" value="Genomic_DNA"/>
</dbReference>
<keyword evidence="2" id="KW-1185">Reference proteome</keyword>
<dbReference type="AlphaFoldDB" id="A0AAW2BC45"/>
<dbReference type="Proteomes" id="UP001459277">
    <property type="component" value="Unassembled WGS sequence"/>
</dbReference>
<reference evidence="1 2" key="1">
    <citation type="submission" date="2024-01" db="EMBL/GenBank/DDBJ databases">
        <title>A telomere-to-telomere, gap-free genome of sweet tea (Lithocarpus litseifolius).</title>
        <authorList>
            <person name="Zhou J."/>
        </authorList>
    </citation>
    <scope>NUCLEOTIDE SEQUENCE [LARGE SCALE GENOMIC DNA]</scope>
    <source>
        <strain evidence="1">Zhou-2022a</strain>
        <tissue evidence="1">Leaf</tissue>
    </source>
</reference>